<evidence type="ECO:0000256" key="3">
    <source>
        <dbReference type="ARBA" id="ARBA00022822"/>
    </source>
</evidence>
<evidence type="ECO:0000259" key="4">
    <source>
        <dbReference type="Pfam" id="PF00591"/>
    </source>
</evidence>
<dbReference type="PANTHER" id="PTHR43285:SF2">
    <property type="entry name" value="ANTHRANILATE PHOSPHORIBOSYLTRANSFERASE"/>
    <property type="match status" value="1"/>
</dbReference>
<evidence type="ECO:0000256" key="1">
    <source>
        <dbReference type="ARBA" id="ARBA00022676"/>
    </source>
</evidence>
<reference evidence="6 7" key="1">
    <citation type="submission" date="2018-05" db="EMBL/GenBank/DDBJ databases">
        <title>Oceanovita maritima gen. nov., sp. nov., a marine bacterium in the family Rhodobacteraceae isolated from surface seawater of Lundu port Xiamen, China.</title>
        <authorList>
            <person name="Hetharua B.H."/>
            <person name="Min D."/>
            <person name="Liao H."/>
            <person name="Tian Y."/>
        </authorList>
    </citation>
    <scope>NUCLEOTIDE SEQUENCE [LARGE SCALE GENOMIC DNA]</scope>
    <source>
        <strain evidence="6 7">FSX-11</strain>
    </source>
</reference>
<feature type="domain" description="Glycosyl transferase family 3 N-terminal" evidence="5">
    <location>
        <begin position="10"/>
        <end position="66"/>
    </location>
</feature>
<keyword evidence="3" id="KW-0822">Tryptophan biosynthesis</keyword>
<evidence type="ECO:0000256" key="2">
    <source>
        <dbReference type="ARBA" id="ARBA00022679"/>
    </source>
</evidence>
<dbReference type="Proteomes" id="UP000248012">
    <property type="component" value="Unassembled WGS sequence"/>
</dbReference>
<dbReference type="RefSeq" id="WP_110794515.1">
    <property type="nucleotide sequence ID" value="NZ_KZ826481.1"/>
</dbReference>
<dbReference type="AlphaFoldDB" id="A0A2V4NQY4"/>
<dbReference type="OrthoDB" id="8455878at2"/>
<keyword evidence="7" id="KW-1185">Reference proteome</keyword>
<dbReference type="Pfam" id="PF02885">
    <property type="entry name" value="Glycos_trans_3N"/>
    <property type="match status" value="1"/>
</dbReference>
<proteinExistence type="predicted"/>
<dbReference type="InterPro" id="IPR005940">
    <property type="entry name" value="Anthranilate_Pribosyl_Tfrase"/>
</dbReference>
<keyword evidence="1" id="KW-0328">Glycosyltransferase</keyword>
<keyword evidence="3" id="KW-0057">Aromatic amino acid biosynthesis</keyword>
<dbReference type="GO" id="GO:0004048">
    <property type="term" value="F:anthranilate phosphoribosyltransferase activity"/>
    <property type="evidence" value="ECO:0007669"/>
    <property type="project" value="InterPro"/>
</dbReference>
<dbReference type="InterPro" id="IPR035902">
    <property type="entry name" value="Nuc_phospho_transferase"/>
</dbReference>
<dbReference type="PANTHER" id="PTHR43285">
    <property type="entry name" value="ANTHRANILATE PHOSPHORIBOSYLTRANSFERASE"/>
    <property type="match status" value="1"/>
</dbReference>
<name>A0A2V4NQY4_9RHOB</name>
<evidence type="ECO:0000259" key="5">
    <source>
        <dbReference type="Pfam" id="PF02885"/>
    </source>
</evidence>
<protein>
    <submittedName>
        <fullName evidence="6">Glycosyl transferase family protein</fullName>
    </submittedName>
</protein>
<keyword evidence="2 6" id="KW-0808">Transferase</keyword>
<accession>A0A2V4NQY4</accession>
<dbReference type="GO" id="GO:0005829">
    <property type="term" value="C:cytosol"/>
    <property type="evidence" value="ECO:0007669"/>
    <property type="project" value="TreeGrafter"/>
</dbReference>
<dbReference type="GO" id="GO:0000162">
    <property type="term" value="P:L-tryptophan biosynthetic process"/>
    <property type="evidence" value="ECO:0007669"/>
    <property type="project" value="UniProtKB-KW"/>
</dbReference>
<evidence type="ECO:0000313" key="7">
    <source>
        <dbReference type="Proteomes" id="UP000248012"/>
    </source>
</evidence>
<dbReference type="InterPro" id="IPR000312">
    <property type="entry name" value="Glycosyl_Trfase_fam3"/>
</dbReference>
<dbReference type="Gene3D" id="3.40.1030.10">
    <property type="entry name" value="Nucleoside phosphorylase/phosphoribosyltransferase catalytic domain"/>
    <property type="match status" value="1"/>
</dbReference>
<keyword evidence="3" id="KW-0028">Amino-acid biosynthesis</keyword>
<dbReference type="InterPro" id="IPR036320">
    <property type="entry name" value="Glycosyl_Trfase_fam3_N_dom_sf"/>
</dbReference>
<dbReference type="EMBL" id="QFVT01000002">
    <property type="protein sequence ID" value="PYC48937.1"/>
    <property type="molecule type" value="Genomic_DNA"/>
</dbReference>
<dbReference type="SUPFAM" id="SSF52418">
    <property type="entry name" value="Nucleoside phosphorylase/phosphoribosyltransferase catalytic domain"/>
    <property type="match status" value="1"/>
</dbReference>
<feature type="domain" description="Glycosyl transferase family 3" evidence="4">
    <location>
        <begin position="100"/>
        <end position="317"/>
    </location>
</feature>
<dbReference type="Gene3D" id="1.20.970.10">
    <property type="entry name" value="Transferase, Pyrimidine Nucleoside Phosphorylase, Chain C"/>
    <property type="match status" value="1"/>
</dbReference>
<dbReference type="InterPro" id="IPR017459">
    <property type="entry name" value="Glycosyl_Trfase_fam3_N_dom"/>
</dbReference>
<gene>
    <name evidence="6" type="ORF">DI396_02370</name>
</gene>
<dbReference type="NCBIfam" id="NF006564">
    <property type="entry name" value="PRK09071.1"/>
    <property type="match status" value="1"/>
</dbReference>
<dbReference type="Pfam" id="PF00591">
    <property type="entry name" value="Glycos_transf_3"/>
    <property type="match status" value="1"/>
</dbReference>
<dbReference type="SUPFAM" id="SSF47648">
    <property type="entry name" value="Nucleoside phosphorylase/phosphoribosyltransferase N-terminal domain"/>
    <property type="match status" value="1"/>
</dbReference>
<organism evidence="6 7">
    <name type="scientific">Litorivita pollutaquae</name>
    <dbReference type="NCBI Taxonomy" id="2200892"/>
    <lineage>
        <taxon>Bacteria</taxon>
        <taxon>Pseudomonadati</taxon>
        <taxon>Pseudomonadota</taxon>
        <taxon>Alphaproteobacteria</taxon>
        <taxon>Rhodobacterales</taxon>
        <taxon>Paracoccaceae</taxon>
        <taxon>Litorivita</taxon>
    </lineage>
</organism>
<comment type="caution">
    <text evidence="6">The sequence shown here is derived from an EMBL/GenBank/DDBJ whole genome shotgun (WGS) entry which is preliminary data.</text>
</comment>
<sequence length="334" mass="34819">MSLAPYVRILGRGPGRARPLDRAEAAEAMRIIMAGQADPESLGALLMLMRYRGESAGEIAGFVEAIGETSAGQGWRGIGAALDWPSFAAGRTRGAPLFVLSALLVAQAGYRVHLHGYNSHQGTNASVRDALGPLGIKICETPEAATSALVADNIAYTPLEALSPDVFNLLKLRSKFNLRSCINTVARMLNPSAAPAAVQGVFHPSYRDLQSDAALLLGRETLSVIKGGGGEFERHPSKSVLAYGLRGGVKSEVSAPPLLDETRRLHEADGAGITCAALWNGTAEDDFATATVIGTAGLALYTLGAVPDVAAGDKMAADLWATRSKTPVSAGEDA</sequence>
<evidence type="ECO:0000313" key="6">
    <source>
        <dbReference type="EMBL" id="PYC48937.1"/>
    </source>
</evidence>